<comment type="catalytic activity">
    <reaction evidence="11">
        <text>L-seryl-[protein] + ATP = O-phospho-L-seryl-[protein] + ADP + H(+)</text>
        <dbReference type="Rhea" id="RHEA:17989"/>
        <dbReference type="Rhea" id="RHEA-COMP:9863"/>
        <dbReference type="Rhea" id="RHEA-COMP:11604"/>
        <dbReference type="ChEBI" id="CHEBI:15378"/>
        <dbReference type="ChEBI" id="CHEBI:29999"/>
        <dbReference type="ChEBI" id="CHEBI:30616"/>
        <dbReference type="ChEBI" id="CHEBI:83421"/>
        <dbReference type="ChEBI" id="CHEBI:456216"/>
    </reaction>
</comment>
<evidence type="ECO:0000313" key="20">
    <source>
        <dbReference type="RefSeq" id="XP_021849575.2"/>
    </source>
</evidence>
<dbReference type="GO" id="GO:0007166">
    <property type="term" value="P:cell surface receptor signaling pathway"/>
    <property type="evidence" value="ECO:0000318"/>
    <property type="project" value="GO_Central"/>
</dbReference>
<dbReference type="Gene3D" id="2.10.25.10">
    <property type="entry name" value="Laminin"/>
    <property type="match status" value="2"/>
</dbReference>
<protein>
    <submittedName>
        <fullName evidence="20">Wall-associated receptor kinase 17-like</fullName>
    </submittedName>
</protein>
<evidence type="ECO:0000313" key="19">
    <source>
        <dbReference type="Proteomes" id="UP000813463"/>
    </source>
</evidence>
<comment type="subcellular location">
    <subcellularLocation>
        <location evidence="1">Membrane</location>
        <topology evidence="1">Single-pass type I membrane protein</topology>
    </subcellularLocation>
</comment>
<dbReference type="SMART" id="SM00179">
    <property type="entry name" value="EGF_CA"/>
    <property type="match status" value="1"/>
</dbReference>
<dbReference type="PANTHER" id="PTHR27005">
    <property type="entry name" value="WALL-ASSOCIATED RECEPTOR KINASE-LIKE 21"/>
    <property type="match status" value="1"/>
</dbReference>
<dbReference type="Gene3D" id="1.10.510.10">
    <property type="entry name" value="Transferase(Phosphotransferase) domain 1"/>
    <property type="match status" value="1"/>
</dbReference>
<keyword evidence="15" id="KW-1133">Transmembrane helix</keyword>
<dbReference type="GO" id="GO:0005509">
    <property type="term" value="F:calcium ion binding"/>
    <property type="evidence" value="ECO:0007669"/>
    <property type="project" value="InterPro"/>
</dbReference>
<keyword evidence="4" id="KW-0808">Transferase</keyword>
<dbReference type="AlphaFoldDB" id="A0A9R0IJ55"/>
<dbReference type="Gene3D" id="3.30.200.20">
    <property type="entry name" value="Phosphorylase Kinase, domain 1"/>
    <property type="match status" value="1"/>
</dbReference>
<dbReference type="PROSITE" id="PS00010">
    <property type="entry name" value="ASX_HYDROXYL"/>
    <property type="match status" value="1"/>
</dbReference>
<comment type="catalytic activity">
    <reaction evidence="12">
        <text>L-threonyl-[protein] + ATP = O-phospho-L-threonyl-[protein] + ADP + H(+)</text>
        <dbReference type="Rhea" id="RHEA:46608"/>
        <dbReference type="Rhea" id="RHEA-COMP:11060"/>
        <dbReference type="Rhea" id="RHEA-COMP:11605"/>
        <dbReference type="ChEBI" id="CHEBI:15378"/>
        <dbReference type="ChEBI" id="CHEBI:30013"/>
        <dbReference type="ChEBI" id="CHEBI:30616"/>
        <dbReference type="ChEBI" id="CHEBI:61977"/>
        <dbReference type="ChEBI" id="CHEBI:456216"/>
    </reaction>
</comment>
<evidence type="ECO:0000256" key="3">
    <source>
        <dbReference type="ARBA" id="ARBA00022536"/>
    </source>
</evidence>
<evidence type="ECO:0000256" key="13">
    <source>
        <dbReference type="PROSITE-ProRule" id="PRU00076"/>
    </source>
</evidence>
<keyword evidence="5 16" id="KW-0732">Signal</keyword>
<keyword evidence="19" id="KW-1185">Reference proteome</keyword>
<dbReference type="SUPFAM" id="SSF57196">
    <property type="entry name" value="EGF/Laminin"/>
    <property type="match status" value="1"/>
</dbReference>
<dbReference type="GO" id="GO:0030247">
    <property type="term" value="F:polysaccharide binding"/>
    <property type="evidence" value="ECO:0007669"/>
    <property type="project" value="InterPro"/>
</dbReference>
<evidence type="ECO:0000256" key="7">
    <source>
        <dbReference type="ARBA" id="ARBA00022777"/>
    </source>
</evidence>
<evidence type="ECO:0000256" key="16">
    <source>
        <dbReference type="SAM" id="SignalP"/>
    </source>
</evidence>
<reference evidence="20" key="2">
    <citation type="submission" date="2025-08" db="UniProtKB">
        <authorList>
            <consortium name="RefSeq"/>
        </authorList>
    </citation>
    <scope>IDENTIFICATION</scope>
    <source>
        <tissue evidence="20">Leaf</tissue>
    </source>
</reference>
<feature type="signal peptide" evidence="16">
    <location>
        <begin position="1"/>
        <end position="23"/>
    </location>
</feature>
<dbReference type="PROSITE" id="PS00107">
    <property type="entry name" value="PROTEIN_KINASE_ATP"/>
    <property type="match status" value="1"/>
</dbReference>
<dbReference type="InterPro" id="IPR018097">
    <property type="entry name" value="EGF_Ca-bd_CS"/>
</dbReference>
<organism evidence="19 20">
    <name type="scientific">Spinacia oleracea</name>
    <name type="common">Spinach</name>
    <dbReference type="NCBI Taxonomy" id="3562"/>
    <lineage>
        <taxon>Eukaryota</taxon>
        <taxon>Viridiplantae</taxon>
        <taxon>Streptophyta</taxon>
        <taxon>Embryophyta</taxon>
        <taxon>Tracheophyta</taxon>
        <taxon>Spermatophyta</taxon>
        <taxon>Magnoliopsida</taxon>
        <taxon>eudicotyledons</taxon>
        <taxon>Gunneridae</taxon>
        <taxon>Pentapetalae</taxon>
        <taxon>Caryophyllales</taxon>
        <taxon>Chenopodiaceae</taxon>
        <taxon>Chenopodioideae</taxon>
        <taxon>Anserineae</taxon>
        <taxon>Spinacia</taxon>
    </lineage>
</organism>
<evidence type="ECO:0000259" key="18">
    <source>
        <dbReference type="PROSITE" id="PS50026"/>
    </source>
</evidence>
<accession>A0A9R0IJ55</accession>
<dbReference type="GO" id="GO:0005524">
    <property type="term" value="F:ATP binding"/>
    <property type="evidence" value="ECO:0007669"/>
    <property type="project" value="UniProtKB-UniRule"/>
</dbReference>
<dbReference type="InterPro" id="IPR049883">
    <property type="entry name" value="NOTCH1_EGF-like"/>
</dbReference>
<evidence type="ECO:0000256" key="4">
    <source>
        <dbReference type="ARBA" id="ARBA00022679"/>
    </source>
</evidence>
<dbReference type="Proteomes" id="UP000813463">
    <property type="component" value="Chromosome 1"/>
</dbReference>
<dbReference type="Pfam" id="PF13947">
    <property type="entry name" value="GUB_WAK_bind"/>
    <property type="match status" value="1"/>
</dbReference>
<sequence length="721" mass="80049">MSALEIVMGASLVVILASTVIQASYVTPLTMLTAPNISREGCQPKCGNLTIPYPFGIGGVEGFAGCFISSMFQIDCNSSYDPPRAIISSIKDHNNNSIEIVDISETQIRIKNQVAYNCFNSTTKTSPLGSNVQSINFDHTTEEIPFALSNKSNTLIVVGCDDNAGASGDLAALSSTSISSSCRSHAKDVVAGKCHGIGCNQNDVTVRKMSYTLSLGSTKNHTSSLSYNPCGYAFLGNTQQFKFRGVSDLNDPNFLTRITNDLPIVLDWVINGSMCYEAQKDRDSYKCKHNTTCVEVIGTGIGGYRCTCLPGYQGNPYLDPGCYDINECEDPNNNPCSKICINTPGDYNCSCPFGYYGDGKKNGTGCLLRLPEVPVFKIALGATFVVLICGCWMCMAIRKRRIIKKREIFFQKNGGLLLKQLISSNKQDDNEPLKVFSLRELKVATKNFVEETIIGRGGYGTVYKGVLRNHQLVAVKKSKIIDETQIEQFINELVILARIRHPNVVRLLGCCLEAEVPLLVYDFISNGTLYEHIHRPEKPSWYTWTNCLRIARELADVLEHLHSIHIIHRDIKSMNILLDESYTIKLSDFGASRLNPMNHTHLSTVVQGTFGYLDPQYFYSSQLTEKSDVYSYGVVLIELLTRASPTLPERPTEERNCNLAAYFVKCMEENNIFNIWDSSLVVEASQEQLVSIAKLLQKCLSAKGEDRPTMKQIAMELEELL</sequence>
<dbReference type="InterPro" id="IPR001245">
    <property type="entry name" value="Ser-Thr/Tyr_kinase_cat_dom"/>
</dbReference>
<dbReference type="InterPro" id="IPR045274">
    <property type="entry name" value="WAK-like"/>
</dbReference>
<dbReference type="SUPFAM" id="SSF56112">
    <property type="entry name" value="Protein kinase-like (PK-like)"/>
    <property type="match status" value="1"/>
</dbReference>
<dbReference type="RefSeq" id="XP_021849575.2">
    <property type="nucleotide sequence ID" value="XM_021993883.2"/>
</dbReference>
<keyword evidence="2" id="KW-0723">Serine/threonine-protein kinase</keyword>
<reference evidence="19" key="1">
    <citation type="journal article" date="2021" name="Nat. Commun.">
        <title>Genomic analyses provide insights into spinach domestication and the genetic basis of agronomic traits.</title>
        <authorList>
            <person name="Cai X."/>
            <person name="Sun X."/>
            <person name="Xu C."/>
            <person name="Sun H."/>
            <person name="Wang X."/>
            <person name="Ge C."/>
            <person name="Zhang Z."/>
            <person name="Wang Q."/>
            <person name="Fei Z."/>
            <person name="Jiao C."/>
            <person name="Wang Q."/>
        </authorList>
    </citation>
    <scope>NUCLEOTIDE SEQUENCE [LARGE SCALE GENOMIC DNA]</scope>
    <source>
        <strain evidence="19">cv. Varoflay</strain>
    </source>
</reference>
<evidence type="ECO:0000256" key="5">
    <source>
        <dbReference type="ARBA" id="ARBA00022729"/>
    </source>
</evidence>
<dbReference type="GO" id="GO:0005886">
    <property type="term" value="C:plasma membrane"/>
    <property type="evidence" value="ECO:0000318"/>
    <property type="project" value="GO_Central"/>
</dbReference>
<dbReference type="InterPro" id="IPR008271">
    <property type="entry name" value="Ser/Thr_kinase_AS"/>
</dbReference>
<evidence type="ECO:0000256" key="14">
    <source>
        <dbReference type="PROSITE-ProRule" id="PRU10141"/>
    </source>
</evidence>
<dbReference type="InterPro" id="IPR011009">
    <property type="entry name" value="Kinase-like_dom_sf"/>
</dbReference>
<dbReference type="PROSITE" id="PS00108">
    <property type="entry name" value="PROTEIN_KINASE_ST"/>
    <property type="match status" value="1"/>
</dbReference>
<name>A0A9R0IJ55_SPIOL</name>
<keyword evidence="15" id="KW-0472">Membrane</keyword>
<evidence type="ECO:0000256" key="9">
    <source>
        <dbReference type="ARBA" id="ARBA00023157"/>
    </source>
</evidence>
<dbReference type="InterPro" id="IPR000742">
    <property type="entry name" value="EGF"/>
</dbReference>
<dbReference type="CDD" id="cd00054">
    <property type="entry name" value="EGF_CA"/>
    <property type="match status" value="2"/>
</dbReference>
<keyword evidence="7" id="KW-0418">Kinase</keyword>
<dbReference type="PROSITE" id="PS50011">
    <property type="entry name" value="PROTEIN_KINASE_DOM"/>
    <property type="match status" value="1"/>
</dbReference>
<feature type="transmembrane region" description="Helical" evidence="15">
    <location>
        <begin position="375"/>
        <end position="397"/>
    </location>
</feature>
<keyword evidence="9" id="KW-1015">Disulfide bond</keyword>
<dbReference type="Pfam" id="PF00008">
    <property type="entry name" value="EGF"/>
    <property type="match status" value="1"/>
</dbReference>
<dbReference type="InterPro" id="IPR025287">
    <property type="entry name" value="WAK_GUB"/>
</dbReference>
<evidence type="ECO:0000256" key="12">
    <source>
        <dbReference type="ARBA" id="ARBA00047951"/>
    </source>
</evidence>
<dbReference type="InterPro" id="IPR001881">
    <property type="entry name" value="EGF-like_Ca-bd_dom"/>
</dbReference>
<dbReference type="SMART" id="SM00220">
    <property type="entry name" value="S_TKc"/>
    <property type="match status" value="1"/>
</dbReference>
<dbReference type="InterPro" id="IPR000719">
    <property type="entry name" value="Prot_kinase_dom"/>
</dbReference>
<evidence type="ECO:0000256" key="2">
    <source>
        <dbReference type="ARBA" id="ARBA00022527"/>
    </source>
</evidence>
<dbReference type="PROSITE" id="PS50026">
    <property type="entry name" value="EGF_3"/>
    <property type="match status" value="2"/>
</dbReference>
<keyword evidence="3 13" id="KW-0245">EGF-like domain</keyword>
<feature type="chain" id="PRO_5045159349" evidence="16">
    <location>
        <begin position="24"/>
        <end position="721"/>
    </location>
</feature>
<dbReference type="Pfam" id="PF07645">
    <property type="entry name" value="EGF_CA"/>
    <property type="match status" value="1"/>
</dbReference>
<keyword evidence="10" id="KW-0325">Glycoprotein</keyword>
<keyword evidence="6 14" id="KW-0547">Nucleotide-binding</keyword>
<keyword evidence="15" id="KW-0812">Transmembrane</keyword>
<comment type="caution">
    <text evidence="13">Lacks conserved residue(s) required for the propagation of feature annotation.</text>
</comment>
<feature type="domain" description="EGF-like" evidence="18">
    <location>
        <begin position="324"/>
        <end position="358"/>
    </location>
</feature>
<evidence type="ECO:0000256" key="6">
    <source>
        <dbReference type="ARBA" id="ARBA00022741"/>
    </source>
</evidence>
<dbReference type="GO" id="GO:0004674">
    <property type="term" value="F:protein serine/threonine kinase activity"/>
    <property type="evidence" value="ECO:0007669"/>
    <property type="project" value="UniProtKB-KW"/>
</dbReference>
<evidence type="ECO:0000256" key="15">
    <source>
        <dbReference type="SAM" id="Phobius"/>
    </source>
</evidence>
<feature type="domain" description="Protein kinase" evidence="17">
    <location>
        <begin position="448"/>
        <end position="721"/>
    </location>
</feature>
<dbReference type="Pfam" id="PF07714">
    <property type="entry name" value="PK_Tyr_Ser-Thr"/>
    <property type="match status" value="1"/>
</dbReference>
<dbReference type="GeneID" id="110789236"/>
<feature type="domain" description="EGF-like" evidence="18">
    <location>
        <begin position="279"/>
        <end position="323"/>
    </location>
</feature>
<dbReference type="PANTHER" id="PTHR27005:SF492">
    <property type="entry name" value="LOW QUALITY PROTEIN: WALL-ASSOCIATED RECEPTOR KINASE-LIKE 1"/>
    <property type="match status" value="1"/>
</dbReference>
<evidence type="ECO:0000259" key="17">
    <source>
        <dbReference type="PROSITE" id="PS50011"/>
    </source>
</evidence>
<evidence type="ECO:0000256" key="1">
    <source>
        <dbReference type="ARBA" id="ARBA00004479"/>
    </source>
</evidence>
<dbReference type="InterPro" id="IPR000152">
    <property type="entry name" value="EGF-type_Asp/Asn_hydroxyl_site"/>
</dbReference>
<dbReference type="KEGG" id="soe:110789236"/>
<proteinExistence type="predicted"/>
<feature type="binding site" evidence="14">
    <location>
        <position position="477"/>
    </location>
    <ligand>
        <name>ATP</name>
        <dbReference type="ChEBI" id="CHEBI:30616"/>
    </ligand>
</feature>
<evidence type="ECO:0000256" key="11">
    <source>
        <dbReference type="ARBA" id="ARBA00047558"/>
    </source>
</evidence>
<evidence type="ECO:0000256" key="10">
    <source>
        <dbReference type="ARBA" id="ARBA00023180"/>
    </source>
</evidence>
<dbReference type="SMART" id="SM00181">
    <property type="entry name" value="EGF"/>
    <property type="match status" value="2"/>
</dbReference>
<dbReference type="InterPro" id="IPR017441">
    <property type="entry name" value="Protein_kinase_ATP_BS"/>
</dbReference>
<dbReference type="PROSITE" id="PS01187">
    <property type="entry name" value="EGF_CA"/>
    <property type="match status" value="1"/>
</dbReference>
<keyword evidence="8 14" id="KW-0067">ATP-binding</keyword>
<gene>
    <name evidence="20" type="primary">LOC110789236</name>
</gene>
<evidence type="ECO:0000256" key="8">
    <source>
        <dbReference type="ARBA" id="ARBA00022840"/>
    </source>
</evidence>